<comment type="caution">
    <text evidence="3">The sequence shown here is derived from an EMBL/GenBank/DDBJ whole genome shotgun (WGS) entry which is preliminary data.</text>
</comment>
<feature type="chain" id="PRO_5045509920" description="Lipoprotein" evidence="2">
    <location>
        <begin position="31"/>
        <end position="171"/>
    </location>
</feature>
<dbReference type="EMBL" id="BAAAUD010000013">
    <property type="protein sequence ID" value="GAA2929082.1"/>
    <property type="molecule type" value="Genomic_DNA"/>
</dbReference>
<sequence>MVVTFRVRRRAAAFAGSVLLATGLSFTLSACGSTAPPAGRQEQAGEPAPAPPEFGPSLTGTLKAQATAQGAAARKTAERAAAQASERAPESGRPESAPDSRRACTTDPADRAACRNPGGTIDPDGGDVDGDGVYEPHEPVGPGHKDPRAYDGGKTSGETQCEWLRSRGIAC</sequence>
<feature type="signal peptide" evidence="2">
    <location>
        <begin position="1"/>
        <end position="30"/>
    </location>
</feature>
<dbReference type="RefSeq" id="WP_344491751.1">
    <property type="nucleotide sequence ID" value="NZ_BAAAUD010000013.1"/>
</dbReference>
<dbReference type="Proteomes" id="UP001500403">
    <property type="component" value="Unassembled WGS sequence"/>
</dbReference>
<dbReference type="PROSITE" id="PS51257">
    <property type="entry name" value="PROKAR_LIPOPROTEIN"/>
    <property type="match status" value="1"/>
</dbReference>
<organism evidence="3 4">
    <name type="scientific">Streptomyces enissocaesilis</name>
    <dbReference type="NCBI Taxonomy" id="332589"/>
    <lineage>
        <taxon>Bacteria</taxon>
        <taxon>Bacillati</taxon>
        <taxon>Actinomycetota</taxon>
        <taxon>Actinomycetes</taxon>
        <taxon>Kitasatosporales</taxon>
        <taxon>Streptomycetaceae</taxon>
        <taxon>Streptomyces</taxon>
        <taxon>Streptomyces rochei group</taxon>
    </lineage>
</organism>
<proteinExistence type="predicted"/>
<feature type="region of interest" description="Disordered" evidence="1">
    <location>
        <begin position="34"/>
        <end position="158"/>
    </location>
</feature>
<feature type="compositionally biased region" description="Basic and acidic residues" evidence="1">
    <location>
        <begin position="134"/>
        <end position="151"/>
    </location>
</feature>
<accession>A0ABN3WVW4</accession>
<gene>
    <name evidence="3" type="ORF">GCM10010446_12000</name>
</gene>
<reference evidence="3 4" key="1">
    <citation type="journal article" date="2019" name="Int. J. Syst. Evol. Microbiol.">
        <title>The Global Catalogue of Microorganisms (GCM) 10K type strain sequencing project: providing services to taxonomists for standard genome sequencing and annotation.</title>
        <authorList>
            <consortium name="The Broad Institute Genomics Platform"/>
            <consortium name="The Broad Institute Genome Sequencing Center for Infectious Disease"/>
            <person name="Wu L."/>
            <person name="Ma J."/>
        </authorList>
    </citation>
    <scope>NUCLEOTIDE SEQUENCE [LARGE SCALE GENOMIC DNA]</scope>
    <source>
        <strain evidence="3 4">JCM 9088</strain>
    </source>
</reference>
<protein>
    <recommendedName>
        <fullName evidence="5">Lipoprotein</fullName>
    </recommendedName>
</protein>
<keyword evidence="4" id="KW-1185">Reference proteome</keyword>
<evidence type="ECO:0008006" key="5">
    <source>
        <dbReference type="Google" id="ProtNLM"/>
    </source>
</evidence>
<evidence type="ECO:0000256" key="2">
    <source>
        <dbReference type="SAM" id="SignalP"/>
    </source>
</evidence>
<evidence type="ECO:0000313" key="3">
    <source>
        <dbReference type="EMBL" id="GAA2929082.1"/>
    </source>
</evidence>
<feature type="compositionally biased region" description="Low complexity" evidence="1">
    <location>
        <begin position="55"/>
        <end position="86"/>
    </location>
</feature>
<evidence type="ECO:0000313" key="4">
    <source>
        <dbReference type="Proteomes" id="UP001500403"/>
    </source>
</evidence>
<keyword evidence="2" id="KW-0732">Signal</keyword>
<feature type="compositionally biased region" description="Basic and acidic residues" evidence="1">
    <location>
        <begin position="87"/>
        <end position="113"/>
    </location>
</feature>
<name>A0ABN3WVW4_9ACTN</name>
<evidence type="ECO:0000256" key="1">
    <source>
        <dbReference type="SAM" id="MobiDB-lite"/>
    </source>
</evidence>